<dbReference type="EMBL" id="SRHE01000831">
    <property type="protein sequence ID" value="TWW08125.1"/>
    <property type="molecule type" value="Genomic_DNA"/>
</dbReference>
<proteinExistence type="predicted"/>
<dbReference type="InterPro" id="IPR007484">
    <property type="entry name" value="Peptidase_M28"/>
</dbReference>
<comment type="caution">
    <text evidence="2">The sequence shown here is derived from an EMBL/GenBank/DDBJ whole genome shotgun (WGS) entry which is preliminary data.</text>
</comment>
<reference evidence="2 3" key="2">
    <citation type="submission" date="2019-08" db="EMBL/GenBank/DDBJ databases">
        <authorList>
            <person name="Henke P."/>
        </authorList>
    </citation>
    <scope>NUCLEOTIDE SEQUENCE [LARGE SCALE GENOMIC DNA]</scope>
    <source>
        <strain evidence="2">Phe10_nw2017</strain>
    </source>
</reference>
<feature type="non-terminal residue" evidence="2">
    <location>
        <position position="1"/>
    </location>
</feature>
<accession>A0A5C6M1U1</accession>
<evidence type="ECO:0000259" key="1">
    <source>
        <dbReference type="Pfam" id="PF04389"/>
    </source>
</evidence>
<sequence length="129" mass="13884">IASDYRQRRVNVIAMVQHDMTLWKAAGAADKIWFVTSNTEPGFNDQLIQLAASYTGLPTEKAALLGGSSDHASWKRAGFAAAFPFENPSSYNRHIHTSNDTLANANALGQAAGFAKLGLAYVMHFGGIN</sequence>
<evidence type="ECO:0000313" key="3">
    <source>
        <dbReference type="Proteomes" id="UP000321083"/>
    </source>
</evidence>
<keyword evidence="3" id="KW-1185">Reference proteome</keyword>
<dbReference type="SUPFAM" id="SSF53187">
    <property type="entry name" value="Zn-dependent exopeptidases"/>
    <property type="match status" value="1"/>
</dbReference>
<name>A0A5C6M1U1_9PLAN</name>
<gene>
    <name evidence="2" type="ORF">E3A20_27480</name>
</gene>
<organism evidence="2 3">
    <name type="scientific">Planctomyces bekefii</name>
    <dbReference type="NCBI Taxonomy" id="1653850"/>
    <lineage>
        <taxon>Bacteria</taxon>
        <taxon>Pseudomonadati</taxon>
        <taxon>Planctomycetota</taxon>
        <taxon>Planctomycetia</taxon>
        <taxon>Planctomycetales</taxon>
        <taxon>Planctomycetaceae</taxon>
        <taxon>Planctomyces</taxon>
    </lineage>
</organism>
<reference evidence="2 3" key="1">
    <citation type="submission" date="2019-08" db="EMBL/GenBank/DDBJ databases">
        <title>100 year-old enigma solved: identification of Planctomyces bekefii, the type genus and species of the phylum Planctomycetes.</title>
        <authorList>
            <person name="Svetlana D.N."/>
            <person name="Overmann J."/>
        </authorList>
    </citation>
    <scope>NUCLEOTIDE SEQUENCE [LARGE SCALE GENOMIC DNA]</scope>
    <source>
        <strain evidence="2">Phe10_nw2017</strain>
    </source>
</reference>
<protein>
    <recommendedName>
        <fullName evidence="1">Peptidase M28 domain-containing protein</fullName>
    </recommendedName>
</protein>
<evidence type="ECO:0000313" key="2">
    <source>
        <dbReference type="EMBL" id="TWW08125.1"/>
    </source>
</evidence>
<dbReference type="Pfam" id="PF04389">
    <property type="entry name" value="Peptidase_M28"/>
    <property type="match status" value="1"/>
</dbReference>
<dbReference type="AlphaFoldDB" id="A0A5C6M1U1"/>
<feature type="domain" description="Peptidase M28" evidence="1">
    <location>
        <begin position="8"/>
        <end position="106"/>
    </location>
</feature>
<dbReference type="Gene3D" id="3.40.630.10">
    <property type="entry name" value="Zn peptidases"/>
    <property type="match status" value="1"/>
</dbReference>
<dbReference type="Proteomes" id="UP000321083">
    <property type="component" value="Unassembled WGS sequence"/>
</dbReference>